<reference evidence="2 3" key="1">
    <citation type="submission" date="2012-06" db="EMBL/GenBank/DDBJ databases">
        <title>Complete sequence of chromosome of Mycobacterium chubuense NBB4.</title>
        <authorList>
            <consortium name="US DOE Joint Genome Institute"/>
            <person name="Lucas S."/>
            <person name="Han J."/>
            <person name="Lapidus A."/>
            <person name="Cheng J.-F."/>
            <person name="Goodwin L."/>
            <person name="Pitluck S."/>
            <person name="Peters L."/>
            <person name="Mikhailova N."/>
            <person name="Teshima H."/>
            <person name="Detter J.C."/>
            <person name="Han C."/>
            <person name="Tapia R."/>
            <person name="Land M."/>
            <person name="Hauser L."/>
            <person name="Kyrpides N."/>
            <person name="Ivanova N."/>
            <person name="Pagani I."/>
            <person name="Mattes T."/>
            <person name="Holmes A."/>
            <person name="Rutledge P."/>
            <person name="Paulsen I."/>
            <person name="Coleman N."/>
            <person name="Woyke T."/>
        </authorList>
    </citation>
    <scope>NUCLEOTIDE SEQUENCE [LARGE SCALE GENOMIC DNA]</scope>
    <source>
        <strain evidence="2 3">NBB4</strain>
    </source>
</reference>
<evidence type="ECO:0000313" key="3">
    <source>
        <dbReference type="Proteomes" id="UP000006057"/>
    </source>
</evidence>
<evidence type="ECO:0000313" key="2">
    <source>
        <dbReference type="EMBL" id="AFM18087.1"/>
    </source>
</evidence>
<evidence type="ECO:0008006" key="4">
    <source>
        <dbReference type="Google" id="ProtNLM"/>
    </source>
</evidence>
<dbReference type="STRING" id="710421.Mycch_3347"/>
<sequence precursor="true">MCEALWSPKVADVRTAVVIVGVVVTLFGLLFTLQGVGAVSGSPMSNTTTWTVLGPIIALVGVVIAVAGWRGLKRR</sequence>
<dbReference type="RefSeq" id="WP_014816563.1">
    <property type="nucleotide sequence ID" value="NC_018027.1"/>
</dbReference>
<feature type="transmembrane region" description="Helical" evidence="1">
    <location>
        <begin position="52"/>
        <end position="72"/>
    </location>
</feature>
<name>I4BLD0_MYCCN</name>
<protein>
    <recommendedName>
        <fullName evidence="4">Integral membrane protein</fullName>
    </recommendedName>
</protein>
<dbReference type="EMBL" id="CP003053">
    <property type="protein sequence ID" value="AFM18087.1"/>
    <property type="molecule type" value="Genomic_DNA"/>
</dbReference>
<dbReference type="PATRIC" id="fig|710421.3.peg.3347"/>
<keyword evidence="1" id="KW-1133">Transmembrane helix</keyword>
<dbReference type="KEGG" id="mcb:Mycch_3347"/>
<keyword evidence="3" id="KW-1185">Reference proteome</keyword>
<gene>
    <name evidence="2" type="ordered locus">Mycch_3347</name>
</gene>
<dbReference type="AlphaFoldDB" id="I4BLD0"/>
<feature type="transmembrane region" description="Helical" evidence="1">
    <location>
        <begin position="12"/>
        <end position="32"/>
    </location>
</feature>
<organism evidence="2 3">
    <name type="scientific">Mycolicibacterium chubuense (strain NBB4)</name>
    <name type="common">Mycobacterium chubuense</name>
    <dbReference type="NCBI Taxonomy" id="710421"/>
    <lineage>
        <taxon>Bacteria</taxon>
        <taxon>Bacillati</taxon>
        <taxon>Actinomycetota</taxon>
        <taxon>Actinomycetes</taxon>
        <taxon>Mycobacteriales</taxon>
        <taxon>Mycobacteriaceae</taxon>
        <taxon>Mycolicibacterium</taxon>
    </lineage>
</organism>
<dbReference type="Proteomes" id="UP000006057">
    <property type="component" value="Chromosome"/>
</dbReference>
<evidence type="ECO:0000256" key="1">
    <source>
        <dbReference type="SAM" id="Phobius"/>
    </source>
</evidence>
<dbReference type="HOGENOM" id="CLU_187779_2_0_11"/>
<dbReference type="eggNOG" id="ENOG5033CPE">
    <property type="taxonomic scope" value="Bacteria"/>
</dbReference>
<proteinExistence type="predicted"/>
<keyword evidence="1" id="KW-0472">Membrane</keyword>
<accession>I4BLD0</accession>
<keyword evidence="1" id="KW-0812">Transmembrane</keyword>